<evidence type="ECO:0000313" key="9">
    <source>
        <dbReference type="Proteomes" id="UP000037997"/>
    </source>
</evidence>
<comment type="cofactor">
    <cofactor evidence="1">
        <name>[4Fe-4S] cluster</name>
        <dbReference type="ChEBI" id="CHEBI:49883"/>
    </cofactor>
</comment>
<keyword evidence="4" id="KW-0479">Metal-binding</keyword>
<dbReference type="Proteomes" id="UP000037997">
    <property type="component" value="Unassembled WGS sequence"/>
</dbReference>
<dbReference type="Pfam" id="PF04055">
    <property type="entry name" value="Radical_SAM"/>
    <property type="match status" value="1"/>
</dbReference>
<feature type="domain" description="Radical SAM core" evidence="7">
    <location>
        <begin position="194"/>
        <end position="409"/>
    </location>
</feature>
<evidence type="ECO:0000313" key="8">
    <source>
        <dbReference type="EMBL" id="KPH55249.1"/>
    </source>
</evidence>
<dbReference type="GO" id="GO:0046872">
    <property type="term" value="F:metal ion binding"/>
    <property type="evidence" value="ECO:0007669"/>
    <property type="project" value="UniProtKB-KW"/>
</dbReference>
<dbReference type="AlphaFoldDB" id="A0A0N0LTI4"/>
<proteinExistence type="predicted"/>
<keyword evidence="2" id="KW-0004">4Fe-4S</keyword>
<dbReference type="PANTHER" id="PTHR11228">
    <property type="entry name" value="RADICAL SAM DOMAIN PROTEIN"/>
    <property type="match status" value="1"/>
</dbReference>
<dbReference type="Gene3D" id="3.20.20.70">
    <property type="entry name" value="Aldolase class I"/>
    <property type="match status" value="1"/>
</dbReference>
<dbReference type="SUPFAM" id="SSF102114">
    <property type="entry name" value="Radical SAM enzymes"/>
    <property type="match status" value="1"/>
</dbReference>
<dbReference type="PATRIC" id="fig|35818.11.peg.1866"/>
<dbReference type="InterPro" id="IPR034391">
    <property type="entry name" value="AdoMet-like_SPASM_containing"/>
</dbReference>
<dbReference type="Pfam" id="PF13186">
    <property type="entry name" value="SPASM"/>
    <property type="match status" value="1"/>
</dbReference>
<evidence type="ECO:0000256" key="5">
    <source>
        <dbReference type="ARBA" id="ARBA00023004"/>
    </source>
</evidence>
<keyword evidence="6" id="KW-0411">Iron-sulfur</keyword>
<evidence type="ECO:0000259" key="7">
    <source>
        <dbReference type="PROSITE" id="PS51918"/>
    </source>
</evidence>
<gene>
    <name evidence="8" type="ORF">HPU229334_09440</name>
</gene>
<dbReference type="CDD" id="cd21109">
    <property type="entry name" value="SPASM"/>
    <property type="match status" value="1"/>
</dbReference>
<dbReference type="InterPro" id="IPR007197">
    <property type="entry name" value="rSAM"/>
</dbReference>
<evidence type="ECO:0000256" key="4">
    <source>
        <dbReference type="ARBA" id="ARBA00022723"/>
    </source>
</evidence>
<evidence type="ECO:0000256" key="2">
    <source>
        <dbReference type="ARBA" id="ARBA00022485"/>
    </source>
</evidence>
<sequence length="510" mass="60734">MQKKKLYHLHDKRGEVLMECVILKLKGIIVEQNALEKLGLKVKSEIEVVDFFDMQTYIAINDARKDRSPIFGVFYQERGEGAIIEEFLKKALKKKENFYYYPKPNEFFQIDRLGLFWLFKPKNIEKLFIEILYKNNLFSKEIRNRIHRFNAEKFNYRNRRIALEGRLLSNLSDEWELFENEEVKQYDLINRVKEFYPAPLHINLGTINRCNLKCSFCFFFAPHYKKTHTTDFFKEYKILDEKIVYEIMDYAAKYHSMIDLVGPCEMLLDKRIPDFIRYGKEKGVGYISMTTNGLLLDKEMTQRILQSRLDSLSISIDAGTKETYKEVRGGDFDKLVKNVEYFLTEVENQNIKMYISLSIILQKEAYNEIELFKEKWSKYKVVNEFYVRNLIEKENEGMEVIHKDNHQCHKRIVCQKPWDEIHVNPDGGVMPCCTMSTSVGWDNTNLGNLYENTMEEIWNGERARELRKDLIRGEFEQWKICKKCKEWSYYSIEKDNGDIISPAIEFVKVN</sequence>
<dbReference type="PROSITE" id="PS51918">
    <property type="entry name" value="RADICAL_SAM"/>
    <property type="match status" value="1"/>
</dbReference>
<keyword evidence="5" id="KW-0408">Iron</keyword>
<name>A0A0N0LTI4_9HELI</name>
<dbReference type="GO" id="GO:0003824">
    <property type="term" value="F:catalytic activity"/>
    <property type="evidence" value="ECO:0007669"/>
    <property type="project" value="InterPro"/>
</dbReference>
<dbReference type="SFLD" id="SFLDS00029">
    <property type="entry name" value="Radical_SAM"/>
    <property type="match status" value="1"/>
</dbReference>
<dbReference type="PANTHER" id="PTHR11228:SF7">
    <property type="entry name" value="PQQA PEPTIDE CYCLASE"/>
    <property type="match status" value="1"/>
</dbReference>
<evidence type="ECO:0000256" key="6">
    <source>
        <dbReference type="ARBA" id="ARBA00023014"/>
    </source>
</evidence>
<dbReference type="SFLD" id="SFLDG01387">
    <property type="entry name" value="BtrN-like_SPASM_domain_contain"/>
    <property type="match status" value="1"/>
</dbReference>
<reference evidence="8 9" key="1">
    <citation type="submission" date="2014-06" db="EMBL/GenBank/DDBJ databases">
        <title>Helicobacter pullorum isolates in fresh chicken meat - phenotypic and genotypic features.</title>
        <authorList>
            <person name="Borges V."/>
            <person name="Santos A."/>
            <person name="Correia C.B."/>
            <person name="Saraiva M."/>
            <person name="Menard A."/>
            <person name="Vieira L."/>
            <person name="Sampaio D.A."/>
            <person name="Gomes J.P."/>
            <person name="Oleastro M."/>
        </authorList>
    </citation>
    <scope>NUCLEOTIDE SEQUENCE [LARGE SCALE GENOMIC DNA]</scope>
    <source>
        <strain evidence="8 9">229334/12</strain>
    </source>
</reference>
<accession>A0A0N0LTI4</accession>
<dbReference type="InterPro" id="IPR013785">
    <property type="entry name" value="Aldolase_TIM"/>
</dbReference>
<dbReference type="InterPro" id="IPR050377">
    <property type="entry name" value="Radical_SAM_PqqE_MftC-like"/>
</dbReference>
<dbReference type="InterPro" id="IPR058240">
    <property type="entry name" value="rSAM_sf"/>
</dbReference>
<dbReference type="GO" id="GO:0051536">
    <property type="term" value="F:iron-sulfur cluster binding"/>
    <property type="evidence" value="ECO:0007669"/>
    <property type="project" value="UniProtKB-KW"/>
</dbReference>
<evidence type="ECO:0000256" key="3">
    <source>
        <dbReference type="ARBA" id="ARBA00022691"/>
    </source>
</evidence>
<protein>
    <recommendedName>
        <fullName evidence="7">Radical SAM core domain-containing protein</fullName>
    </recommendedName>
</protein>
<dbReference type="EMBL" id="JNOC01000050">
    <property type="protein sequence ID" value="KPH55249.1"/>
    <property type="molecule type" value="Genomic_DNA"/>
</dbReference>
<dbReference type="SFLD" id="SFLDG01067">
    <property type="entry name" value="SPASM/twitch_domain_containing"/>
    <property type="match status" value="1"/>
</dbReference>
<dbReference type="InterPro" id="IPR023885">
    <property type="entry name" value="4Fe4S-binding_SPASM_dom"/>
</dbReference>
<evidence type="ECO:0000256" key="1">
    <source>
        <dbReference type="ARBA" id="ARBA00001966"/>
    </source>
</evidence>
<organism evidence="8 9">
    <name type="scientific">Helicobacter pullorum</name>
    <dbReference type="NCBI Taxonomy" id="35818"/>
    <lineage>
        <taxon>Bacteria</taxon>
        <taxon>Pseudomonadati</taxon>
        <taxon>Campylobacterota</taxon>
        <taxon>Epsilonproteobacteria</taxon>
        <taxon>Campylobacterales</taxon>
        <taxon>Helicobacteraceae</taxon>
        <taxon>Helicobacter</taxon>
    </lineage>
</organism>
<keyword evidence="3" id="KW-0949">S-adenosyl-L-methionine</keyword>
<comment type="caution">
    <text evidence="8">The sequence shown here is derived from an EMBL/GenBank/DDBJ whole genome shotgun (WGS) entry which is preliminary data.</text>
</comment>
<dbReference type="CDD" id="cd01335">
    <property type="entry name" value="Radical_SAM"/>
    <property type="match status" value="1"/>
</dbReference>